<comment type="caution">
    <text evidence="4">The sequence shown here is derived from an EMBL/GenBank/DDBJ whole genome shotgun (WGS) entry which is preliminary data.</text>
</comment>
<feature type="chain" id="PRO_5022774592" evidence="2">
    <location>
        <begin position="27"/>
        <end position="251"/>
    </location>
</feature>
<dbReference type="Gene3D" id="3.20.80.10">
    <property type="entry name" value="Regulatory factor, effector binding domain"/>
    <property type="match status" value="1"/>
</dbReference>
<proteinExistence type="predicted"/>
<keyword evidence="2" id="KW-0732">Signal</keyword>
<evidence type="ECO:0000256" key="1">
    <source>
        <dbReference type="SAM" id="MobiDB-lite"/>
    </source>
</evidence>
<dbReference type="RefSeq" id="WP_149821449.1">
    <property type="nucleotide sequence ID" value="NZ_VUOA01000040.1"/>
</dbReference>
<gene>
    <name evidence="4" type="ORF">F0L46_21540</name>
</gene>
<evidence type="ECO:0000256" key="2">
    <source>
        <dbReference type="SAM" id="SignalP"/>
    </source>
</evidence>
<reference evidence="4 5" key="1">
    <citation type="submission" date="2019-09" db="EMBL/GenBank/DDBJ databases">
        <title>Salinarimonas rosea gen. nov., sp. nov., a new member of the a-2 subgroup of the Proteobacteria.</title>
        <authorList>
            <person name="Liu J."/>
        </authorList>
    </citation>
    <scope>NUCLEOTIDE SEQUENCE [LARGE SCALE GENOMIC DNA]</scope>
    <source>
        <strain evidence="4 5">BN140002</strain>
    </source>
</reference>
<evidence type="ECO:0000313" key="5">
    <source>
        <dbReference type="Proteomes" id="UP000323142"/>
    </source>
</evidence>
<dbReference type="SMART" id="SM00871">
    <property type="entry name" value="AraC_E_bind"/>
    <property type="match status" value="1"/>
</dbReference>
<dbReference type="AlphaFoldDB" id="A0A5B2V903"/>
<dbReference type="InterPro" id="IPR011256">
    <property type="entry name" value="Reg_factor_effector_dom_sf"/>
</dbReference>
<sequence length="251" mass="26379">MLRRRSPSTLRLALVGLLVSSTAVLGQTAPAPDAGAAPRPAPVESAPLPPPAATPAEPQPAPAPPPAAAQPAPPPGPATAQPAPGTRQTLVPTPGDPNDVDEVTLPARPAAIVSGRSTWDDGFSHLKTTFARIEAALKPMGITPTGRPITVFVETDDLGFRYDAIVPLDRPLEGPSPVNPEIRAGTTPSGKALRFVHESPYDDIDSTYETITAYLDAKGVTVKDTFIEEYVTDLTDPTDPNLRINIFVQPK</sequence>
<organism evidence="4 5">
    <name type="scientific">Salinarimonas soli</name>
    <dbReference type="NCBI Taxonomy" id="1638099"/>
    <lineage>
        <taxon>Bacteria</taxon>
        <taxon>Pseudomonadati</taxon>
        <taxon>Pseudomonadota</taxon>
        <taxon>Alphaproteobacteria</taxon>
        <taxon>Hyphomicrobiales</taxon>
        <taxon>Salinarimonadaceae</taxon>
        <taxon>Salinarimonas</taxon>
    </lineage>
</organism>
<protein>
    <submittedName>
        <fullName evidence="4">GyrI-like domain-containing protein</fullName>
    </submittedName>
</protein>
<evidence type="ECO:0000259" key="3">
    <source>
        <dbReference type="SMART" id="SM00871"/>
    </source>
</evidence>
<dbReference type="Proteomes" id="UP000323142">
    <property type="component" value="Unassembled WGS sequence"/>
</dbReference>
<feature type="domain" description="AraC effector-binding" evidence="3">
    <location>
        <begin position="98"/>
        <end position="249"/>
    </location>
</feature>
<dbReference type="OrthoDB" id="8449526at2"/>
<feature type="region of interest" description="Disordered" evidence="1">
    <location>
        <begin position="28"/>
        <end position="103"/>
    </location>
</feature>
<dbReference type="InterPro" id="IPR010499">
    <property type="entry name" value="AraC_E-bd"/>
</dbReference>
<keyword evidence="5" id="KW-1185">Reference proteome</keyword>
<accession>A0A5B2V903</accession>
<dbReference type="SUPFAM" id="SSF55136">
    <property type="entry name" value="Probable bacterial effector-binding domain"/>
    <property type="match status" value="1"/>
</dbReference>
<dbReference type="InterPro" id="IPR029442">
    <property type="entry name" value="GyrI-like"/>
</dbReference>
<feature type="compositionally biased region" description="Low complexity" evidence="1">
    <location>
        <begin position="29"/>
        <end position="46"/>
    </location>
</feature>
<reference evidence="4 5" key="2">
    <citation type="submission" date="2019-09" db="EMBL/GenBank/DDBJ databases">
        <authorList>
            <person name="Jin C."/>
        </authorList>
    </citation>
    <scope>NUCLEOTIDE SEQUENCE [LARGE SCALE GENOMIC DNA]</scope>
    <source>
        <strain evidence="4 5">BN140002</strain>
    </source>
</reference>
<dbReference type="Pfam" id="PF06445">
    <property type="entry name" value="GyrI-like"/>
    <property type="match status" value="1"/>
</dbReference>
<dbReference type="EMBL" id="VUOA01000040">
    <property type="protein sequence ID" value="KAA2234930.1"/>
    <property type="molecule type" value="Genomic_DNA"/>
</dbReference>
<feature type="compositionally biased region" description="Pro residues" evidence="1">
    <location>
        <begin position="47"/>
        <end position="77"/>
    </location>
</feature>
<feature type="signal peptide" evidence="2">
    <location>
        <begin position="1"/>
        <end position="26"/>
    </location>
</feature>
<name>A0A5B2V903_9HYPH</name>
<evidence type="ECO:0000313" key="4">
    <source>
        <dbReference type="EMBL" id="KAA2234930.1"/>
    </source>
</evidence>